<name>A0A093UTA6_TALMA</name>
<keyword evidence="1" id="KW-0862">Zinc</keyword>
<feature type="compositionally biased region" description="Basic and acidic residues" evidence="2">
    <location>
        <begin position="251"/>
        <end position="260"/>
    </location>
</feature>
<evidence type="ECO:0000259" key="3">
    <source>
        <dbReference type="PROSITE" id="PS50157"/>
    </source>
</evidence>
<protein>
    <submittedName>
        <fullName evidence="4">Paternally-expressed gene 3 protein</fullName>
    </submittedName>
</protein>
<feature type="region of interest" description="Disordered" evidence="2">
    <location>
        <begin position="1"/>
        <end position="62"/>
    </location>
</feature>
<feature type="compositionally biased region" description="Polar residues" evidence="2">
    <location>
        <begin position="21"/>
        <end position="33"/>
    </location>
</feature>
<dbReference type="HOGENOM" id="CLU_033337_0_0_1"/>
<dbReference type="eggNOG" id="ENOG502S997">
    <property type="taxonomic scope" value="Eukaryota"/>
</dbReference>
<evidence type="ECO:0000313" key="4">
    <source>
        <dbReference type="EMBL" id="KFX43497.1"/>
    </source>
</evidence>
<dbReference type="InterPro" id="IPR013087">
    <property type="entry name" value="Znf_C2H2_type"/>
</dbReference>
<feature type="compositionally biased region" description="Low complexity" evidence="2">
    <location>
        <begin position="217"/>
        <end position="227"/>
    </location>
</feature>
<feature type="region of interest" description="Disordered" evidence="2">
    <location>
        <begin position="98"/>
        <end position="126"/>
    </location>
</feature>
<reference evidence="4" key="2">
    <citation type="journal article" date="2014" name="PLoS Genet.">
        <title>Signature gene expression reveals novel clues to the molecular mechanisms of dimorphic transition in Penicillium marneffei.</title>
        <authorList>
            <person name="Yang E."/>
            <person name="Wang G."/>
            <person name="Cai J."/>
            <person name="Woo P.C."/>
            <person name="Lau S.K."/>
            <person name="Yuen K.-Y."/>
            <person name="Chow W.-N."/>
            <person name="Lin X."/>
        </authorList>
    </citation>
    <scope>NUCLEOTIDE SEQUENCE</scope>
    <source>
        <strain evidence="4">PM1</strain>
    </source>
</reference>
<feature type="region of interest" description="Disordered" evidence="2">
    <location>
        <begin position="297"/>
        <end position="318"/>
    </location>
</feature>
<evidence type="ECO:0000256" key="2">
    <source>
        <dbReference type="SAM" id="MobiDB-lite"/>
    </source>
</evidence>
<evidence type="ECO:0000256" key="1">
    <source>
        <dbReference type="PROSITE-ProRule" id="PRU00042"/>
    </source>
</evidence>
<dbReference type="AlphaFoldDB" id="A0A093UTA6"/>
<feature type="region of interest" description="Disordered" evidence="2">
    <location>
        <begin position="379"/>
        <end position="437"/>
    </location>
</feature>
<feature type="compositionally biased region" description="Polar residues" evidence="2">
    <location>
        <begin position="1"/>
        <end position="10"/>
    </location>
</feature>
<keyword evidence="1" id="KW-0479">Metal-binding</keyword>
<feature type="compositionally biased region" description="Basic and acidic residues" evidence="2">
    <location>
        <begin position="393"/>
        <end position="408"/>
    </location>
</feature>
<dbReference type="PROSITE" id="PS00028">
    <property type="entry name" value="ZINC_FINGER_C2H2_1"/>
    <property type="match status" value="1"/>
</dbReference>
<feature type="region of interest" description="Disordered" evidence="2">
    <location>
        <begin position="206"/>
        <end position="261"/>
    </location>
</feature>
<dbReference type="PROSITE" id="PS50157">
    <property type="entry name" value="ZINC_FINGER_C2H2_2"/>
    <property type="match status" value="1"/>
</dbReference>
<organism evidence="4">
    <name type="scientific">Talaromyces marneffei PM1</name>
    <dbReference type="NCBI Taxonomy" id="1077442"/>
    <lineage>
        <taxon>Eukaryota</taxon>
        <taxon>Fungi</taxon>
        <taxon>Dikarya</taxon>
        <taxon>Ascomycota</taxon>
        <taxon>Pezizomycotina</taxon>
        <taxon>Eurotiomycetes</taxon>
        <taxon>Eurotiomycetidae</taxon>
        <taxon>Eurotiales</taxon>
        <taxon>Trichocomaceae</taxon>
        <taxon>Talaromyces</taxon>
        <taxon>Talaromyces sect. Talaromyces</taxon>
    </lineage>
</organism>
<reference key="1">
    <citation type="journal article" date="2014" name="PLoS Genet.">
        <title>Signature Gene Expression Reveals Novel Clues to the Molecular Mechanisms of Dimorphic Transition in Penicillium marneffei.</title>
        <authorList>
            <person name="Yang E."/>
            <person name="Wang G."/>
            <person name="Cai J."/>
            <person name="Woo P.C."/>
            <person name="Lau S.K."/>
            <person name="Yuen K.-Y."/>
            <person name="Chow W.-N."/>
            <person name="Lin X."/>
        </authorList>
    </citation>
    <scope>NUCLEOTIDE SEQUENCE [LARGE SCALE GENOMIC DNA]</scope>
    <source>
        <strain>PM1</strain>
    </source>
</reference>
<dbReference type="GO" id="GO:0008270">
    <property type="term" value="F:zinc ion binding"/>
    <property type="evidence" value="ECO:0007669"/>
    <property type="project" value="UniProtKB-KW"/>
</dbReference>
<feature type="domain" description="C2H2-type" evidence="3">
    <location>
        <begin position="134"/>
        <end position="156"/>
    </location>
</feature>
<comment type="caution">
    <text evidence="4">The sequence shown here is derived from an EMBL/GenBank/DDBJ whole genome shotgun (WGS) entry which is preliminary data.</text>
</comment>
<gene>
    <name evidence="4" type="ORF">GQ26_0350860</name>
</gene>
<keyword evidence="1" id="KW-0863">Zinc-finger</keyword>
<proteinExistence type="predicted"/>
<dbReference type="EMBL" id="JPOX01000035">
    <property type="protein sequence ID" value="KFX43497.1"/>
    <property type="molecule type" value="Genomic_DNA"/>
</dbReference>
<accession>A0A093UTA6</accession>
<sequence length="437" mass="46880">MASFKETSVSRPVPQMGTPVRQPQAQRSHSHSISLGAINANHRVTRRKSMSRRGTESTSIGATSGFSSYLSRGIHAASPDSIGRKPSPISIDANVAVEGSGQEDKHVATKNRNRRASEGSPLVRGEGKRVSTELRCDQCGKGYKHSSCLTKHMWEHNPAWAVTSKLLISKHQQVQLLEAATVLVAMNQETADAAAEVTAAAAAAASMETESNEIESDNSSASPGASSDMHDGISSVETTPPPMDEDDIELDDKPYGHDIRNNYNFNHPSAFSRSYQSVASSSYADNGSLHSPAFSHFRHSSIDTRPSTAETTGIHEEDSEASDLAAAIRLCNFGTPRSNAIAGSSDVPPVPPLPARYLGQQSGISNAGSLGVPGSTPAVFGSFSLDPSQSYKVSDEREVKMGDADRESRHRRNNDVDFGSRQMHDDDDDGVFGRMEE</sequence>